<evidence type="ECO:0000313" key="1">
    <source>
        <dbReference type="EMBL" id="SVB55726.1"/>
    </source>
</evidence>
<sequence length="139" mass="16460">MKSKIYKNFDLKKFIKLLQPQDFDNQKQIYLDFLQSCSTKKESANQIEERWSKSGFDNLLDSMIESGKFFPYVSDNFKMEEKKSFEGDEFGNVMEGRNESITFFLISSKVNKTFYIVVYINNKDGNDGFYVHKKFKSKK</sequence>
<feature type="non-terminal residue" evidence="1">
    <location>
        <position position="139"/>
    </location>
</feature>
<proteinExistence type="predicted"/>
<reference evidence="1" key="1">
    <citation type="submission" date="2018-05" db="EMBL/GenBank/DDBJ databases">
        <authorList>
            <person name="Lanie J.A."/>
            <person name="Ng W.-L."/>
            <person name="Kazmierczak K.M."/>
            <person name="Andrzejewski T.M."/>
            <person name="Davidsen T.M."/>
            <person name="Wayne K.J."/>
            <person name="Tettelin H."/>
            <person name="Glass J.I."/>
            <person name="Rusch D."/>
            <person name="Podicherti R."/>
            <person name="Tsui H.-C.T."/>
            <person name="Winkler M.E."/>
        </authorList>
    </citation>
    <scope>NUCLEOTIDE SEQUENCE</scope>
</reference>
<gene>
    <name evidence="1" type="ORF">METZ01_LOCUS208580</name>
</gene>
<accession>A0A382EYA4</accession>
<protein>
    <submittedName>
        <fullName evidence="1">Uncharacterized protein</fullName>
    </submittedName>
</protein>
<organism evidence="1">
    <name type="scientific">marine metagenome</name>
    <dbReference type="NCBI Taxonomy" id="408172"/>
    <lineage>
        <taxon>unclassified sequences</taxon>
        <taxon>metagenomes</taxon>
        <taxon>ecological metagenomes</taxon>
    </lineage>
</organism>
<name>A0A382EYA4_9ZZZZ</name>
<dbReference type="EMBL" id="UINC01047008">
    <property type="protein sequence ID" value="SVB55726.1"/>
    <property type="molecule type" value="Genomic_DNA"/>
</dbReference>
<dbReference type="AlphaFoldDB" id="A0A382EYA4"/>